<dbReference type="Proteomes" id="UP000053789">
    <property type="component" value="Unassembled WGS sequence"/>
</dbReference>
<dbReference type="AlphaFoldDB" id="A0A0D2IBG0"/>
<proteinExistence type="predicted"/>
<keyword evidence="2" id="KW-1185">Reference proteome</keyword>
<dbReference type="RefSeq" id="XP_016620828.1">
    <property type="nucleotide sequence ID" value="XM_016763215.1"/>
</dbReference>
<name>A0A0D2IBG0_CLAB1</name>
<dbReference type="GeneID" id="27698403"/>
<protein>
    <recommendedName>
        <fullName evidence="3">NWD NACHT-NTPase N-terminal domain-containing protein</fullName>
    </recommendedName>
</protein>
<gene>
    <name evidence="1" type="ORF">Z519_05475</name>
</gene>
<dbReference type="EMBL" id="KN846986">
    <property type="protein sequence ID" value="KIW94159.1"/>
    <property type="molecule type" value="Genomic_DNA"/>
</dbReference>
<evidence type="ECO:0008006" key="3">
    <source>
        <dbReference type="Google" id="ProtNLM"/>
    </source>
</evidence>
<dbReference type="HOGENOM" id="CLU_1427824_0_0_1"/>
<evidence type="ECO:0000313" key="2">
    <source>
        <dbReference type="Proteomes" id="UP000053789"/>
    </source>
</evidence>
<sequence>MGKRDRLKSFLNLDKIDSRNNQSAGGQTLVPVNPTWTAPQPTTTNSSRLSSWAEAALRLQNKNPEMHEVLMKIRGINEDDPVKLTELVNARRQESKRISFPVEGAIRQILEFEDIGTAATDFDPYRISPVVWRGFCLVLQYIVHDSALLTENWKHLEELTSKIRYWANFECLFLRRSATTFNDFKPLKEK</sequence>
<dbReference type="OrthoDB" id="7464126at2759"/>
<dbReference type="VEuPathDB" id="FungiDB:Z519_05475"/>
<organism evidence="1 2">
    <name type="scientific">Cladophialophora bantiana (strain ATCC 10958 / CBS 173.52 / CDC B-1940 / NIH 8579)</name>
    <name type="common">Xylohypha bantiana</name>
    <dbReference type="NCBI Taxonomy" id="1442370"/>
    <lineage>
        <taxon>Eukaryota</taxon>
        <taxon>Fungi</taxon>
        <taxon>Dikarya</taxon>
        <taxon>Ascomycota</taxon>
        <taxon>Pezizomycotina</taxon>
        <taxon>Eurotiomycetes</taxon>
        <taxon>Chaetothyriomycetidae</taxon>
        <taxon>Chaetothyriales</taxon>
        <taxon>Herpotrichiellaceae</taxon>
        <taxon>Cladophialophora</taxon>
    </lineage>
</organism>
<reference evidence="1" key="1">
    <citation type="submission" date="2015-01" db="EMBL/GenBank/DDBJ databases">
        <title>The Genome Sequence of Cladophialophora bantiana CBS 173.52.</title>
        <authorList>
            <consortium name="The Broad Institute Genomics Platform"/>
            <person name="Cuomo C."/>
            <person name="de Hoog S."/>
            <person name="Gorbushina A."/>
            <person name="Stielow B."/>
            <person name="Teixiera M."/>
            <person name="Abouelleil A."/>
            <person name="Chapman S.B."/>
            <person name="Priest M."/>
            <person name="Young S.K."/>
            <person name="Wortman J."/>
            <person name="Nusbaum C."/>
            <person name="Birren B."/>
        </authorList>
    </citation>
    <scope>NUCLEOTIDE SEQUENCE [LARGE SCALE GENOMIC DNA]</scope>
    <source>
        <strain evidence="1">CBS 173.52</strain>
    </source>
</reference>
<evidence type="ECO:0000313" key="1">
    <source>
        <dbReference type="EMBL" id="KIW94159.1"/>
    </source>
</evidence>
<accession>A0A0D2IBG0</accession>